<dbReference type="InterPro" id="IPR027393">
    <property type="entry name" value="Virus_scaffolding_prot_C"/>
</dbReference>
<protein>
    <recommendedName>
        <fullName evidence="1">IDEAL domain-containing protein</fullName>
    </recommendedName>
</protein>
<dbReference type="InterPro" id="IPR014957">
    <property type="entry name" value="IDEAL_dom"/>
</dbReference>
<gene>
    <name evidence="2" type="ORF">RhiirA1_480534</name>
</gene>
<dbReference type="EMBL" id="LLXH01005038">
    <property type="protein sequence ID" value="PKC52854.1"/>
    <property type="molecule type" value="Genomic_DNA"/>
</dbReference>
<reference evidence="2 3" key="1">
    <citation type="submission" date="2017-10" db="EMBL/GenBank/DDBJ databases">
        <title>Extensive intraspecific genome diversity in a model arbuscular mycorrhizal fungus.</title>
        <authorList>
            <person name="Chen E.C.H."/>
            <person name="Morin E."/>
            <person name="Baudet D."/>
            <person name="Noel J."/>
            <person name="Ndikumana S."/>
            <person name="Charron P."/>
            <person name="St-Onge C."/>
            <person name="Giorgi J."/>
            <person name="Grigoriev I.V."/>
            <person name="Roux C."/>
            <person name="Martin F.M."/>
            <person name="Corradi N."/>
        </authorList>
    </citation>
    <scope>NUCLEOTIDE SEQUENCE [LARGE SCALE GENOMIC DNA]</scope>
    <source>
        <strain evidence="2 3">A1</strain>
    </source>
</reference>
<name>A0A2N0QP74_9GLOM</name>
<dbReference type="Gene3D" id="4.10.810.10">
    <property type="entry name" value="Virus Scaffolding Protein, Chain A"/>
    <property type="match status" value="1"/>
</dbReference>
<organism evidence="2 3">
    <name type="scientific">Rhizophagus irregularis</name>
    <dbReference type="NCBI Taxonomy" id="588596"/>
    <lineage>
        <taxon>Eukaryota</taxon>
        <taxon>Fungi</taxon>
        <taxon>Fungi incertae sedis</taxon>
        <taxon>Mucoromycota</taxon>
        <taxon>Glomeromycotina</taxon>
        <taxon>Glomeromycetes</taxon>
        <taxon>Glomerales</taxon>
        <taxon>Glomeraceae</taxon>
        <taxon>Rhizophagus</taxon>
    </lineage>
</organism>
<comment type="caution">
    <text evidence="2">The sequence shown here is derived from an EMBL/GenBank/DDBJ whole genome shotgun (WGS) entry which is preliminary data.</text>
</comment>
<evidence type="ECO:0000313" key="2">
    <source>
        <dbReference type="EMBL" id="PKC52854.1"/>
    </source>
</evidence>
<dbReference type="Proteomes" id="UP000232688">
    <property type="component" value="Unassembled WGS sequence"/>
</dbReference>
<proteinExistence type="predicted"/>
<evidence type="ECO:0000313" key="3">
    <source>
        <dbReference type="Proteomes" id="UP000232688"/>
    </source>
</evidence>
<sequence length="108" mass="12493">MSQKQQLNLVPKENETEIDHIINSLEEKNLERLIDEALTARNEKLFYDLVERQHDGLAKLTFTMRGRITKYDCHTKIEAPAIQQGAGAFTITIEGMDERSKNSDIRIY</sequence>
<evidence type="ECO:0000259" key="1">
    <source>
        <dbReference type="Pfam" id="PF08858"/>
    </source>
</evidence>
<feature type="domain" description="IDEAL" evidence="1">
    <location>
        <begin position="22"/>
        <end position="51"/>
    </location>
</feature>
<accession>A0A2N0QP74</accession>
<dbReference type="VEuPathDB" id="FungiDB:RhiirA1_480534"/>
<dbReference type="Pfam" id="PF08858">
    <property type="entry name" value="IDEAL"/>
    <property type="match status" value="1"/>
</dbReference>
<reference evidence="2 3" key="2">
    <citation type="submission" date="2017-10" db="EMBL/GenBank/DDBJ databases">
        <title>Genome analyses suggest a sexual origin of heterokaryosis in a supposedly ancient asexual fungus.</title>
        <authorList>
            <person name="Corradi N."/>
            <person name="Sedzielewska K."/>
            <person name="Noel J."/>
            <person name="Charron P."/>
            <person name="Farinelli L."/>
            <person name="Marton T."/>
            <person name="Kruger M."/>
            <person name="Pelin A."/>
            <person name="Brachmann A."/>
            <person name="Corradi N."/>
        </authorList>
    </citation>
    <scope>NUCLEOTIDE SEQUENCE [LARGE SCALE GENOMIC DNA]</scope>
    <source>
        <strain evidence="2 3">A1</strain>
    </source>
</reference>
<dbReference type="AlphaFoldDB" id="A0A2N0QP74"/>